<evidence type="ECO:0000256" key="3">
    <source>
        <dbReference type="SAM" id="MobiDB-lite"/>
    </source>
</evidence>
<evidence type="ECO:0000313" key="5">
    <source>
        <dbReference type="EMBL" id="NWW05686.1"/>
    </source>
</evidence>
<dbReference type="AlphaFoldDB" id="A0A7K6JZE3"/>
<sequence>MPPVPQAAQQISQEENQQQNGPNLSSLLNSLPAPHSRSPALPQQVQPAGWDKSHVLVVPAAVPSQQQVSHLENEILQRITALKKEGLWSLKRLPKLHEVPQHKSHHGYLLEEMQWMATDFFSRKKMKDDNCQESNVNLIFSARKE</sequence>
<dbReference type="GO" id="GO:0035267">
    <property type="term" value="C:NuA4 histone acetyltransferase complex"/>
    <property type="evidence" value="ECO:0007669"/>
    <property type="project" value="TreeGrafter"/>
</dbReference>
<dbReference type="Proteomes" id="UP000542358">
    <property type="component" value="Unassembled WGS sequence"/>
</dbReference>
<dbReference type="GO" id="GO:0000812">
    <property type="term" value="C:Swr1 complex"/>
    <property type="evidence" value="ECO:0007669"/>
    <property type="project" value="TreeGrafter"/>
</dbReference>
<feature type="compositionally biased region" description="Low complexity" evidence="3">
    <location>
        <begin position="1"/>
        <end position="34"/>
    </location>
</feature>
<dbReference type="PANTHER" id="PTHR46459:SF1">
    <property type="entry name" value="E1A-BINDING PROTEIN P400"/>
    <property type="match status" value="1"/>
</dbReference>
<keyword evidence="2" id="KW-0539">Nucleus</keyword>
<reference evidence="5 6" key="1">
    <citation type="submission" date="2019-09" db="EMBL/GenBank/DDBJ databases">
        <title>Bird 10,000 Genomes (B10K) Project - Family phase.</title>
        <authorList>
            <person name="Zhang G."/>
        </authorList>
    </citation>
    <scope>NUCLEOTIDE SEQUENCE [LARGE SCALE GENOMIC DNA]</scope>
    <source>
        <strain evidence="5">B10K-DU-029-42</strain>
        <tissue evidence="5">Muscle</tissue>
    </source>
</reference>
<dbReference type="Pfam" id="PF07529">
    <property type="entry name" value="HSA"/>
    <property type="match status" value="1"/>
</dbReference>
<evidence type="ECO:0000313" key="6">
    <source>
        <dbReference type="Proteomes" id="UP000542358"/>
    </source>
</evidence>
<feature type="region of interest" description="Disordered" evidence="3">
    <location>
        <begin position="1"/>
        <end position="46"/>
    </location>
</feature>
<organism evidence="5 6">
    <name type="scientific">Oreocharis arfaki</name>
    <name type="common">tit berrypecker</name>
    <dbReference type="NCBI Taxonomy" id="979223"/>
    <lineage>
        <taxon>Eukaryota</taxon>
        <taxon>Metazoa</taxon>
        <taxon>Chordata</taxon>
        <taxon>Craniata</taxon>
        <taxon>Vertebrata</taxon>
        <taxon>Euteleostomi</taxon>
        <taxon>Archelosauria</taxon>
        <taxon>Archosauria</taxon>
        <taxon>Dinosauria</taxon>
        <taxon>Saurischia</taxon>
        <taxon>Theropoda</taxon>
        <taxon>Coelurosauria</taxon>
        <taxon>Aves</taxon>
        <taxon>Neognathae</taxon>
        <taxon>Neoaves</taxon>
        <taxon>Telluraves</taxon>
        <taxon>Australaves</taxon>
        <taxon>Passeriformes</taxon>
        <taxon>Passeroidea</taxon>
        <taxon>Paramythiidae</taxon>
        <taxon>Oreocharis</taxon>
    </lineage>
</organism>
<dbReference type="EMBL" id="VZRR01005151">
    <property type="protein sequence ID" value="NWW05686.1"/>
    <property type="molecule type" value="Genomic_DNA"/>
</dbReference>
<dbReference type="GO" id="GO:0006281">
    <property type="term" value="P:DNA repair"/>
    <property type="evidence" value="ECO:0007669"/>
    <property type="project" value="TreeGrafter"/>
</dbReference>
<name>A0A7K6JZE3_9PASE</name>
<accession>A0A7K6JZE3</accession>
<comment type="subcellular location">
    <subcellularLocation>
        <location evidence="1">Nucleus</location>
    </subcellularLocation>
</comment>
<evidence type="ECO:0000256" key="1">
    <source>
        <dbReference type="ARBA" id="ARBA00004123"/>
    </source>
</evidence>
<keyword evidence="6" id="KW-1185">Reference proteome</keyword>
<protein>
    <submittedName>
        <fullName evidence="5">EP400 protein</fullName>
    </submittedName>
</protein>
<proteinExistence type="predicted"/>
<feature type="non-terminal residue" evidence="5">
    <location>
        <position position="145"/>
    </location>
</feature>
<feature type="non-terminal residue" evidence="5">
    <location>
        <position position="1"/>
    </location>
</feature>
<comment type="caution">
    <text evidence="5">The sequence shown here is derived from an EMBL/GenBank/DDBJ whole genome shotgun (WGS) entry which is preliminary data.</text>
</comment>
<evidence type="ECO:0000256" key="2">
    <source>
        <dbReference type="ARBA" id="ARBA00023242"/>
    </source>
</evidence>
<dbReference type="InterPro" id="IPR014012">
    <property type="entry name" value="HSA_dom"/>
</dbReference>
<dbReference type="GO" id="GO:0003682">
    <property type="term" value="F:chromatin binding"/>
    <property type="evidence" value="ECO:0007669"/>
    <property type="project" value="TreeGrafter"/>
</dbReference>
<feature type="domain" description="HSA" evidence="4">
    <location>
        <begin position="98"/>
        <end position="132"/>
    </location>
</feature>
<gene>
    <name evidence="5" type="primary">Ep400_2</name>
    <name evidence="5" type="ORF">OREARF_R14864</name>
</gene>
<evidence type="ECO:0000259" key="4">
    <source>
        <dbReference type="Pfam" id="PF07529"/>
    </source>
</evidence>
<dbReference type="PANTHER" id="PTHR46459">
    <property type="entry name" value="E1A-BINDING PROTEIN P400-RELATED"/>
    <property type="match status" value="1"/>
</dbReference>